<dbReference type="AlphaFoldDB" id="K6GS92"/>
<evidence type="ECO:0000313" key="2">
    <source>
        <dbReference type="EMBL" id="EKO39846.1"/>
    </source>
</evidence>
<evidence type="ECO:0000313" key="3">
    <source>
        <dbReference type="Proteomes" id="UP000006272"/>
    </source>
</evidence>
<evidence type="ECO:0008006" key="4">
    <source>
        <dbReference type="Google" id="ProtNLM"/>
    </source>
</evidence>
<dbReference type="PATRIC" id="fig|1206767.3.peg.1400"/>
<feature type="transmembrane region" description="Helical" evidence="1">
    <location>
        <begin position="127"/>
        <end position="149"/>
    </location>
</feature>
<feature type="transmembrane region" description="Helical" evidence="1">
    <location>
        <begin position="298"/>
        <end position="321"/>
    </location>
</feature>
<proteinExistence type="predicted"/>
<feature type="transmembrane region" description="Helical" evidence="1">
    <location>
        <begin position="161"/>
        <end position="182"/>
    </location>
</feature>
<feature type="transmembrane region" description="Helical" evidence="1">
    <location>
        <begin position="333"/>
        <end position="351"/>
    </location>
</feature>
<protein>
    <recommendedName>
        <fullName evidence="4">Glycosyltransferase RgtA/B/C/D-like domain-containing protein</fullName>
    </recommendedName>
</protein>
<evidence type="ECO:0000256" key="1">
    <source>
        <dbReference type="SAM" id="Phobius"/>
    </source>
</evidence>
<dbReference type="EMBL" id="ALAO01000113">
    <property type="protein sequence ID" value="EKO39846.1"/>
    <property type="molecule type" value="Genomic_DNA"/>
</dbReference>
<feature type="transmembrane region" description="Helical" evidence="1">
    <location>
        <begin position="88"/>
        <end position="107"/>
    </location>
</feature>
<sequence length="485" mass="53618">MNVFIIPRVLAKAWLAFLLLYIGYRAATLSMTCDEAWTSTDMPYPGLFGYITPEYIAGLNVHLLNNWLANLCMTILGESDLAVRLPALAGGGVYLVGAYVLCARLFQSWRLPASFVLLTANPYLLDFFSIGRGYALGMGCLMLGLPQFLKVRDKDVAPPWYIAWFALAVIANLSFLYVYLAAMTLEIILTLPLMRKSTAKTLQLRHLAGPIVATLAVLTLIYSQAMRIATRNNEHWWGSPDGFINGGLTSLVQVTLYHISVPSNILLLITWATLGLSFGLALVAIASCRARRMDSSPLVALNALLTLFTIVWAGVTLEHLLFGTPFLIERGMFFIYPILILIPACAAESLASSSRAVLGYGALAFLFAFVLTNFTIAANLDHTATWRNDACSRPFLERICAENYPRNFTREPIRIAASHMAAHTINYYVRHMRLAFVESVDGLDRLDSADYAIMPAGQAADTHIAVRFENIAQCPANDMVLLRKK</sequence>
<comment type="caution">
    <text evidence="2">The sequence shown here is derived from an EMBL/GenBank/DDBJ whole genome shotgun (WGS) entry which is preliminary data.</text>
</comment>
<keyword evidence="1" id="KW-0812">Transmembrane</keyword>
<keyword evidence="1" id="KW-1133">Transmembrane helix</keyword>
<reference evidence="2 3" key="1">
    <citation type="submission" date="2012-07" db="EMBL/GenBank/DDBJ databases">
        <title>Draft genome sequence of Desulfovibrio magneticus str. Maddingley MBC34 obtained from a metagenomic sequence of a methanogenic enrichment isolated from coal-seam formation water in Victoria, Australia.</title>
        <authorList>
            <person name="Greenfield P."/>
            <person name="Hendry P."/>
            <person name="Li D."/>
            <person name="Rosewarne C.P."/>
            <person name="Tran-Dinh N."/>
            <person name="Elbourne L.D.H."/>
            <person name="Paulsen I.T."/>
            <person name="Midgley D.J."/>
        </authorList>
    </citation>
    <scope>NUCLEOTIDE SEQUENCE [LARGE SCALE GENOMIC DNA]</scope>
    <source>
        <strain evidence="3">Maddingley MBC34</strain>
    </source>
</reference>
<dbReference type="Proteomes" id="UP000006272">
    <property type="component" value="Unassembled WGS sequence"/>
</dbReference>
<feature type="transmembrane region" description="Helical" evidence="1">
    <location>
        <begin position="265"/>
        <end position="286"/>
    </location>
</feature>
<feature type="transmembrane region" description="Helical" evidence="1">
    <location>
        <begin position="242"/>
        <end position="259"/>
    </location>
</feature>
<gene>
    <name evidence="2" type="ORF">B193_1438</name>
</gene>
<name>K6GS92_9BACT</name>
<accession>K6GS92</accession>
<feature type="transmembrane region" description="Helical" evidence="1">
    <location>
        <begin position="202"/>
        <end position="222"/>
    </location>
</feature>
<feature type="transmembrane region" description="Helical" evidence="1">
    <location>
        <begin position="358"/>
        <end position="378"/>
    </location>
</feature>
<keyword evidence="1" id="KW-0472">Membrane</keyword>
<organism evidence="2 3">
    <name type="scientific">Solidesulfovibrio magneticus str. Maddingley MBC34</name>
    <dbReference type="NCBI Taxonomy" id="1206767"/>
    <lineage>
        <taxon>Bacteria</taxon>
        <taxon>Pseudomonadati</taxon>
        <taxon>Thermodesulfobacteriota</taxon>
        <taxon>Desulfovibrionia</taxon>
        <taxon>Desulfovibrionales</taxon>
        <taxon>Desulfovibrionaceae</taxon>
        <taxon>Solidesulfovibrio</taxon>
    </lineage>
</organism>